<evidence type="ECO:0000259" key="9">
    <source>
        <dbReference type="PROSITE" id="PS50968"/>
    </source>
</evidence>
<evidence type="ECO:0000256" key="4">
    <source>
        <dbReference type="ARBA" id="ARBA00022832"/>
    </source>
</evidence>
<dbReference type="EMBL" id="AYZF01000017">
    <property type="protein sequence ID" value="KRN05674.1"/>
    <property type="molecule type" value="Genomic_DNA"/>
</dbReference>
<accession>A0A023CW66</accession>
<evidence type="ECO:0000313" key="10">
    <source>
        <dbReference type="EMBL" id="KRN05674.1"/>
    </source>
</evidence>
<dbReference type="FunFam" id="2.40.50.100:FF:000003">
    <property type="entry name" value="Acetyl-CoA carboxylase biotin carboxyl carrier protein"/>
    <property type="match status" value="1"/>
</dbReference>
<dbReference type="CDD" id="cd06850">
    <property type="entry name" value="biotinyl_domain"/>
    <property type="match status" value="1"/>
</dbReference>
<keyword evidence="7 8" id="KW-0092">Biotin</keyword>
<dbReference type="GO" id="GO:0006633">
    <property type="term" value="P:fatty acid biosynthetic process"/>
    <property type="evidence" value="ECO:0007669"/>
    <property type="project" value="UniProtKB-UniPathway"/>
</dbReference>
<dbReference type="Gene3D" id="2.40.50.100">
    <property type="match status" value="1"/>
</dbReference>
<dbReference type="PROSITE" id="PS00188">
    <property type="entry name" value="BIOTIN"/>
    <property type="match status" value="1"/>
</dbReference>
<feature type="domain" description="Lipoyl-binding" evidence="9">
    <location>
        <begin position="66"/>
        <end position="142"/>
    </location>
</feature>
<evidence type="ECO:0000256" key="3">
    <source>
        <dbReference type="ARBA" id="ARBA00022516"/>
    </source>
</evidence>
<evidence type="ECO:0000256" key="6">
    <source>
        <dbReference type="ARBA" id="ARBA00023160"/>
    </source>
</evidence>
<proteinExistence type="predicted"/>
<dbReference type="SUPFAM" id="SSF51230">
    <property type="entry name" value="Single hybrid motif"/>
    <property type="match status" value="1"/>
</dbReference>
<keyword evidence="3 8" id="KW-0444">Lipid biosynthesis</keyword>
<gene>
    <name evidence="10" type="ORF">FD15_GL002238</name>
</gene>
<dbReference type="STRING" id="1423806.FD15_GL002238"/>
<dbReference type="PROSITE" id="PS50968">
    <property type="entry name" value="BIOTINYL_LIPOYL"/>
    <property type="match status" value="1"/>
</dbReference>
<dbReference type="eggNOG" id="COG0511">
    <property type="taxonomic scope" value="Bacteria"/>
</dbReference>
<evidence type="ECO:0000256" key="1">
    <source>
        <dbReference type="ARBA" id="ARBA00005194"/>
    </source>
</evidence>
<comment type="pathway">
    <text evidence="1 8">Lipid metabolism; fatty acid biosynthesis.</text>
</comment>
<name>A0A023CW66_9LACO</name>
<comment type="function">
    <text evidence="8">This protein is a component of the acetyl coenzyme A carboxylase complex; first, biotin carboxylase catalyzes the carboxylation of the carrier protein and then the transcarboxylase transfers the carboxyl group to form malonyl-CoA.</text>
</comment>
<reference evidence="10 11" key="1">
    <citation type="journal article" date="2015" name="Genome Announc.">
        <title>Expanding the biotechnology potential of lactobacilli through comparative genomics of 213 strains and associated genera.</title>
        <authorList>
            <person name="Sun Z."/>
            <person name="Harris H.M."/>
            <person name="McCann A."/>
            <person name="Guo C."/>
            <person name="Argimon S."/>
            <person name="Zhang W."/>
            <person name="Yang X."/>
            <person name="Jeffery I.B."/>
            <person name="Cooney J.C."/>
            <person name="Kagawa T.F."/>
            <person name="Liu W."/>
            <person name="Song Y."/>
            <person name="Salvetti E."/>
            <person name="Wrobel A."/>
            <person name="Rasinkangas P."/>
            <person name="Parkhill J."/>
            <person name="Rea M.C."/>
            <person name="O'Sullivan O."/>
            <person name="Ritari J."/>
            <person name="Douillard F.P."/>
            <person name="Paul Ross R."/>
            <person name="Yang R."/>
            <person name="Briner A.E."/>
            <person name="Felis G.E."/>
            <person name="de Vos W.M."/>
            <person name="Barrangou R."/>
            <person name="Klaenhammer T.R."/>
            <person name="Caufield P.W."/>
            <person name="Cui Y."/>
            <person name="Zhang H."/>
            <person name="O'Toole P.W."/>
        </authorList>
    </citation>
    <scope>NUCLEOTIDE SEQUENCE [LARGE SCALE GENOMIC DNA]</scope>
    <source>
        <strain evidence="10 11">DSM 21376</strain>
    </source>
</reference>
<dbReference type="PRINTS" id="PR01071">
    <property type="entry name" value="ACOABIOTINCC"/>
</dbReference>
<dbReference type="OrthoDB" id="9811735at2"/>
<dbReference type="InterPro" id="IPR000089">
    <property type="entry name" value="Biotin_lipoyl"/>
</dbReference>
<dbReference type="PATRIC" id="fig|1423806.3.peg.2286"/>
<dbReference type="InterPro" id="IPR001249">
    <property type="entry name" value="AcCoA_biotinCC"/>
</dbReference>
<protein>
    <recommendedName>
        <fullName evidence="2 8">Biotin carboxyl carrier protein of acetyl-CoA carboxylase</fullName>
    </recommendedName>
</protein>
<dbReference type="Pfam" id="PF00364">
    <property type="entry name" value="Biotin_lipoyl"/>
    <property type="match status" value="1"/>
</dbReference>
<evidence type="ECO:0000256" key="7">
    <source>
        <dbReference type="ARBA" id="ARBA00023267"/>
    </source>
</evidence>
<dbReference type="InterPro" id="IPR011053">
    <property type="entry name" value="Single_hybrid_motif"/>
</dbReference>
<sequence>MEIKKIESLIKLFSGSDLYRLELEEKDVKVVLERQKSTTALGIEHSARKKHVTSQEETAKKIDETKIRVTAPLVGTLYLSPEPDKPSFVKVKDRVKKGQTIAIIEAMKMMNEVKAPADGTIAAVLVENATVVEYDQVLFKIEN</sequence>
<evidence type="ECO:0000256" key="5">
    <source>
        <dbReference type="ARBA" id="ARBA00023098"/>
    </source>
</evidence>
<dbReference type="PANTHER" id="PTHR45266">
    <property type="entry name" value="OXALOACETATE DECARBOXYLASE ALPHA CHAIN"/>
    <property type="match status" value="1"/>
</dbReference>
<keyword evidence="5 8" id="KW-0443">Lipid metabolism</keyword>
<evidence type="ECO:0000313" key="11">
    <source>
        <dbReference type="Proteomes" id="UP000050961"/>
    </source>
</evidence>
<keyword evidence="6 8" id="KW-0275">Fatty acid biosynthesis</keyword>
<dbReference type="RefSeq" id="WP_034987318.1">
    <property type="nucleotide sequence ID" value="NZ_AYZF01000017.1"/>
</dbReference>
<dbReference type="NCBIfam" id="TIGR00531">
    <property type="entry name" value="BCCP"/>
    <property type="match status" value="1"/>
</dbReference>
<dbReference type="GO" id="GO:0003989">
    <property type="term" value="F:acetyl-CoA carboxylase activity"/>
    <property type="evidence" value="ECO:0007669"/>
    <property type="project" value="InterPro"/>
</dbReference>
<dbReference type="PANTHER" id="PTHR45266:SF3">
    <property type="entry name" value="OXALOACETATE DECARBOXYLASE ALPHA CHAIN"/>
    <property type="match status" value="1"/>
</dbReference>
<dbReference type="UniPathway" id="UPA00094"/>
<dbReference type="GO" id="GO:0009317">
    <property type="term" value="C:acetyl-CoA carboxylase complex"/>
    <property type="evidence" value="ECO:0007669"/>
    <property type="project" value="InterPro"/>
</dbReference>
<keyword evidence="11" id="KW-1185">Reference proteome</keyword>
<organism evidence="10 11">
    <name type="scientific">Liquorilactobacillus sucicola DSM 21376 = JCM 15457</name>
    <dbReference type="NCBI Taxonomy" id="1423806"/>
    <lineage>
        <taxon>Bacteria</taxon>
        <taxon>Bacillati</taxon>
        <taxon>Bacillota</taxon>
        <taxon>Bacilli</taxon>
        <taxon>Lactobacillales</taxon>
        <taxon>Lactobacillaceae</taxon>
        <taxon>Liquorilactobacillus</taxon>
    </lineage>
</organism>
<evidence type="ECO:0000256" key="2">
    <source>
        <dbReference type="ARBA" id="ARBA00017562"/>
    </source>
</evidence>
<dbReference type="AlphaFoldDB" id="A0A023CW66"/>
<dbReference type="Proteomes" id="UP000050961">
    <property type="component" value="Unassembled WGS sequence"/>
</dbReference>
<comment type="caution">
    <text evidence="10">The sequence shown here is derived from an EMBL/GenBank/DDBJ whole genome shotgun (WGS) entry which is preliminary data.</text>
</comment>
<dbReference type="InterPro" id="IPR001882">
    <property type="entry name" value="Biotin_BS"/>
</dbReference>
<evidence type="ECO:0000256" key="8">
    <source>
        <dbReference type="RuleBase" id="RU364072"/>
    </source>
</evidence>
<dbReference type="InterPro" id="IPR050709">
    <property type="entry name" value="Biotin_Carboxyl_Carrier/Decarb"/>
</dbReference>
<keyword evidence="4 8" id="KW-0276">Fatty acid metabolism</keyword>